<evidence type="ECO:0000256" key="3">
    <source>
        <dbReference type="ARBA" id="ARBA00022475"/>
    </source>
</evidence>
<dbReference type="Gene3D" id="2.40.50.910">
    <property type="entry name" value="Type VII secretion system EccB, repeat 3 domain"/>
    <property type="match status" value="1"/>
</dbReference>
<keyword evidence="4 10" id="KW-0812">Transmembrane</keyword>
<dbReference type="AlphaFoldDB" id="A0A4Y3QI57"/>
<dbReference type="NCBIfam" id="TIGR03919">
    <property type="entry name" value="T7SS_EccB"/>
    <property type="match status" value="1"/>
</dbReference>
<dbReference type="GeneID" id="57143645"/>
<dbReference type="GO" id="GO:0005886">
    <property type="term" value="C:plasma membrane"/>
    <property type="evidence" value="ECO:0007669"/>
    <property type="project" value="UniProtKB-SubCell"/>
</dbReference>
<sequence length="424" mass="43154">MYGRRDLVDAHLFLRGRLSAAVLRSDPDSPDRPLRRTSTGMGIGAAVAAAAIVVVVVLNLFLFTTNDSWREQRGALLVDETTGSRYVLIDDVLHPVMNLASAALLVGGPPSVVRVSSADLASMPRGRAVGVEGLPDELPSASSPAPTWTACAADGTTSLTIGGAPRTTPLGDGEGALVTSGGQLWLLWDGVRSRVEEAWAARAIGFEPTQATPVEPAWLDTIPDGRDLDLSPLTLGGVGPEIAGQGTTLGQVMDTEGDGSRYVVTSSGLMPITETVAALLTAAPASGLPSPRALDRRDLVAARIADAASWQDELPRTPPTPMAPDAAPCSVWADGRTTIASVETTALVEAGGAVEVAPGAGLLAATAAAPGVSGIGLYLVSDDGTKYPVADTATASALGLDASRSPAVPEALLALLPTGPTIAT</sequence>
<dbReference type="Proteomes" id="UP000319525">
    <property type="component" value="Unassembled WGS sequence"/>
</dbReference>
<dbReference type="GO" id="GO:0005524">
    <property type="term" value="F:ATP binding"/>
    <property type="evidence" value="ECO:0007669"/>
    <property type="project" value="UniProtKB-KW"/>
</dbReference>
<comment type="similarity">
    <text evidence="2">Belongs to the EccB family.</text>
</comment>
<evidence type="ECO:0000313" key="12">
    <source>
        <dbReference type="Proteomes" id="UP000319525"/>
    </source>
</evidence>
<keyword evidence="6" id="KW-0378">Hydrolase</keyword>
<evidence type="ECO:0000256" key="1">
    <source>
        <dbReference type="ARBA" id="ARBA00004162"/>
    </source>
</evidence>
<comment type="caution">
    <text evidence="11">The sequence shown here is derived from an EMBL/GenBank/DDBJ whole genome shotgun (WGS) entry which is preliminary data.</text>
</comment>
<dbReference type="GO" id="GO:0016787">
    <property type="term" value="F:hydrolase activity"/>
    <property type="evidence" value="ECO:0007669"/>
    <property type="project" value="UniProtKB-KW"/>
</dbReference>
<organism evidence="11 12">
    <name type="scientific">Microbacterium testaceum</name>
    <name type="common">Aureobacterium testaceum</name>
    <name type="synonym">Brevibacterium testaceum</name>
    <dbReference type="NCBI Taxonomy" id="2033"/>
    <lineage>
        <taxon>Bacteria</taxon>
        <taxon>Bacillati</taxon>
        <taxon>Actinomycetota</taxon>
        <taxon>Actinomycetes</taxon>
        <taxon>Micrococcales</taxon>
        <taxon>Microbacteriaceae</taxon>
        <taxon>Microbacterium</taxon>
    </lineage>
</organism>
<feature type="transmembrane region" description="Helical" evidence="10">
    <location>
        <begin position="41"/>
        <end position="63"/>
    </location>
</feature>
<evidence type="ECO:0000256" key="9">
    <source>
        <dbReference type="ARBA" id="ARBA00023136"/>
    </source>
</evidence>
<keyword evidence="9 10" id="KW-0472">Membrane</keyword>
<proteinExistence type="inferred from homology"/>
<dbReference type="Pfam" id="PF05108">
    <property type="entry name" value="T7SS_ESX1_EccB"/>
    <property type="match status" value="1"/>
</dbReference>
<evidence type="ECO:0000256" key="2">
    <source>
        <dbReference type="ARBA" id="ARBA00008149"/>
    </source>
</evidence>
<gene>
    <name evidence="11" type="ORF">MTE01_09510</name>
</gene>
<evidence type="ECO:0000256" key="8">
    <source>
        <dbReference type="ARBA" id="ARBA00022989"/>
    </source>
</evidence>
<evidence type="ECO:0000256" key="7">
    <source>
        <dbReference type="ARBA" id="ARBA00022840"/>
    </source>
</evidence>
<evidence type="ECO:0000313" key="11">
    <source>
        <dbReference type="EMBL" id="GEB45006.1"/>
    </source>
</evidence>
<evidence type="ECO:0000256" key="4">
    <source>
        <dbReference type="ARBA" id="ARBA00022692"/>
    </source>
</evidence>
<dbReference type="PANTHER" id="PTHR40765">
    <property type="entry name" value="ESX-2 SECRETION SYSTEM ATPASE ECCB2"/>
    <property type="match status" value="1"/>
</dbReference>
<evidence type="ECO:0000256" key="6">
    <source>
        <dbReference type="ARBA" id="ARBA00022801"/>
    </source>
</evidence>
<dbReference type="EMBL" id="BJML01000002">
    <property type="protein sequence ID" value="GEB45006.1"/>
    <property type="molecule type" value="Genomic_DNA"/>
</dbReference>
<keyword evidence="8 10" id="KW-1133">Transmembrane helix</keyword>
<name>A0A4Y3QI57_MICTE</name>
<evidence type="ECO:0000256" key="5">
    <source>
        <dbReference type="ARBA" id="ARBA00022741"/>
    </source>
</evidence>
<protein>
    <submittedName>
        <fullName evidence="11">Type VII secretion protein EccB</fullName>
    </submittedName>
</protein>
<keyword evidence="5" id="KW-0547">Nucleotide-binding</keyword>
<dbReference type="InterPro" id="IPR044857">
    <property type="entry name" value="T7SS_EccB_R1"/>
</dbReference>
<dbReference type="Gene3D" id="3.30.2390.20">
    <property type="entry name" value="Type VII secretion system EccB, repeat 1 domain"/>
    <property type="match status" value="1"/>
</dbReference>
<dbReference type="InterPro" id="IPR007795">
    <property type="entry name" value="T7SS_EccB"/>
</dbReference>
<dbReference type="InterPro" id="IPR042485">
    <property type="entry name" value="T7SS_EccB_R3"/>
</dbReference>
<keyword evidence="3" id="KW-1003">Cell membrane</keyword>
<dbReference type="RefSeq" id="WP_141375981.1">
    <property type="nucleotide sequence ID" value="NZ_BJML01000002.1"/>
</dbReference>
<reference evidence="11 12" key="1">
    <citation type="submission" date="2019-06" db="EMBL/GenBank/DDBJ databases">
        <title>Whole genome shotgun sequence of Microbacterium testaceum NBRC 12675.</title>
        <authorList>
            <person name="Hosoyama A."/>
            <person name="Uohara A."/>
            <person name="Ohji S."/>
            <person name="Ichikawa N."/>
        </authorList>
    </citation>
    <scope>NUCLEOTIDE SEQUENCE [LARGE SCALE GENOMIC DNA]</scope>
    <source>
        <strain evidence="11 12">NBRC 12675</strain>
    </source>
</reference>
<dbReference type="PANTHER" id="PTHR40765:SF2">
    <property type="entry name" value="ESX-2 SECRETION SYSTEM ATPASE ECCB2"/>
    <property type="match status" value="1"/>
</dbReference>
<dbReference type="OrthoDB" id="3847604at2"/>
<keyword evidence="7" id="KW-0067">ATP-binding</keyword>
<evidence type="ECO:0000256" key="10">
    <source>
        <dbReference type="SAM" id="Phobius"/>
    </source>
</evidence>
<comment type="subcellular location">
    <subcellularLocation>
        <location evidence="1">Cell membrane</location>
        <topology evidence="1">Single-pass membrane protein</topology>
    </subcellularLocation>
</comment>
<accession>A0A4Y3QI57</accession>
<dbReference type="GO" id="GO:0005576">
    <property type="term" value="C:extracellular region"/>
    <property type="evidence" value="ECO:0007669"/>
    <property type="project" value="TreeGrafter"/>
</dbReference>